<dbReference type="OrthoDB" id="1863900at2"/>
<reference evidence="1 2" key="1">
    <citation type="submission" date="2013-06" db="EMBL/GenBank/DDBJ databases">
        <title>Rumen cellulosomics: divergent fiber-degrading strategies revealed by comparative genome-wide analysis of six Ruminococcal strains.</title>
        <authorList>
            <person name="Dassa B."/>
            <person name="Borovok I."/>
            <person name="Lamed R."/>
            <person name="Flint H."/>
            <person name="Yeoman C.J."/>
            <person name="White B."/>
            <person name="Bayer E.A."/>
        </authorList>
    </citation>
    <scope>NUCLEOTIDE SEQUENCE [LARGE SCALE GENOMIC DNA]</scope>
    <source>
        <strain evidence="1 2">SY3</strain>
    </source>
</reference>
<protein>
    <submittedName>
        <fullName evidence="1">Uncharacterized protein</fullName>
    </submittedName>
</protein>
<sequence>MSWWTYATGWIRVLVPGRTQAEKDYIIKTVLNHLPIVKGSEEEMYIHTFAASGHDECDCQDEYGMRTNNLKHWNYGFKDRRHGVMELQNHYYIFVEGNFRDTYYKEQYRQLIKWITRLSKRLCVEEVDISFSDGFNSSCRITNDFWDCHDSDDNWCDHLFWHDNPYEKRG</sequence>
<dbReference type="Proteomes" id="UP000021369">
    <property type="component" value="Unassembled WGS sequence"/>
</dbReference>
<name>A0A011VSS2_RUMAL</name>
<dbReference type="EMBL" id="JEOB01000004">
    <property type="protein sequence ID" value="EXM37653.1"/>
    <property type="molecule type" value="Genomic_DNA"/>
</dbReference>
<accession>A0A011VSS2</accession>
<dbReference type="AlphaFoldDB" id="A0A011VSS2"/>
<gene>
    <name evidence="1" type="ORF">RASY3_14720</name>
</gene>
<dbReference type="RefSeq" id="WP_037289408.1">
    <property type="nucleotide sequence ID" value="NZ_JEOB01000004.1"/>
</dbReference>
<evidence type="ECO:0000313" key="2">
    <source>
        <dbReference type="Proteomes" id="UP000021369"/>
    </source>
</evidence>
<comment type="caution">
    <text evidence="1">The sequence shown here is derived from an EMBL/GenBank/DDBJ whole genome shotgun (WGS) entry which is preliminary data.</text>
</comment>
<keyword evidence="2" id="KW-1185">Reference proteome</keyword>
<evidence type="ECO:0000313" key="1">
    <source>
        <dbReference type="EMBL" id="EXM37653.1"/>
    </source>
</evidence>
<organism evidence="1 2">
    <name type="scientific">Ruminococcus albus SY3</name>
    <dbReference type="NCBI Taxonomy" id="1341156"/>
    <lineage>
        <taxon>Bacteria</taxon>
        <taxon>Bacillati</taxon>
        <taxon>Bacillota</taxon>
        <taxon>Clostridia</taxon>
        <taxon>Eubacteriales</taxon>
        <taxon>Oscillospiraceae</taxon>
        <taxon>Ruminococcus</taxon>
    </lineage>
</organism>
<proteinExistence type="predicted"/>